<feature type="repeat" description="ANK" evidence="3">
    <location>
        <begin position="309"/>
        <end position="341"/>
    </location>
</feature>
<evidence type="ECO:0000256" key="4">
    <source>
        <dbReference type="SAM" id="SignalP"/>
    </source>
</evidence>
<keyword evidence="7" id="KW-1185">Reference proteome</keyword>
<reference evidence="6" key="3">
    <citation type="submission" date="2016-03" db="UniProtKB">
        <authorList>
            <consortium name="EnsemblProtists"/>
        </authorList>
    </citation>
    <scope>IDENTIFICATION</scope>
</reference>
<dbReference type="HOGENOM" id="CLU_488746_0_0_1"/>
<evidence type="ECO:0000256" key="1">
    <source>
        <dbReference type="ARBA" id="ARBA00022737"/>
    </source>
</evidence>
<protein>
    <submittedName>
        <fullName evidence="5 6">Uncharacterized protein</fullName>
    </submittedName>
</protein>
<dbReference type="PROSITE" id="PS50297">
    <property type="entry name" value="ANK_REP_REGION"/>
    <property type="match status" value="2"/>
</dbReference>
<dbReference type="PROSITE" id="PS50088">
    <property type="entry name" value="ANK_REPEAT"/>
    <property type="match status" value="3"/>
</dbReference>
<evidence type="ECO:0000313" key="5">
    <source>
        <dbReference type="EMBL" id="EKX46838.1"/>
    </source>
</evidence>
<dbReference type="eggNOG" id="KOG0504">
    <property type="taxonomic scope" value="Eukaryota"/>
</dbReference>
<dbReference type="EnsemblProtists" id="EKX46838">
    <property type="protein sequence ID" value="EKX46838"/>
    <property type="gene ID" value="GUITHDRAFT_107194"/>
</dbReference>
<feature type="repeat" description="ANK" evidence="3">
    <location>
        <begin position="209"/>
        <end position="241"/>
    </location>
</feature>
<dbReference type="STRING" id="905079.L1JE90"/>
<evidence type="ECO:0000313" key="6">
    <source>
        <dbReference type="EnsemblProtists" id="EKX46838"/>
    </source>
</evidence>
<reference evidence="5 7" key="1">
    <citation type="journal article" date="2012" name="Nature">
        <title>Algal genomes reveal evolutionary mosaicism and the fate of nucleomorphs.</title>
        <authorList>
            <consortium name="DOE Joint Genome Institute"/>
            <person name="Curtis B.A."/>
            <person name="Tanifuji G."/>
            <person name="Burki F."/>
            <person name="Gruber A."/>
            <person name="Irimia M."/>
            <person name="Maruyama S."/>
            <person name="Arias M.C."/>
            <person name="Ball S.G."/>
            <person name="Gile G.H."/>
            <person name="Hirakawa Y."/>
            <person name="Hopkins J.F."/>
            <person name="Kuo A."/>
            <person name="Rensing S.A."/>
            <person name="Schmutz J."/>
            <person name="Symeonidi A."/>
            <person name="Elias M."/>
            <person name="Eveleigh R.J."/>
            <person name="Herman E.K."/>
            <person name="Klute M.J."/>
            <person name="Nakayama T."/>
            <person name="Obornik M."/>
            <person name="Reyes-Prieto A."/>
            <person name="Armbrust E.V."/>
            <person name="Aves S.J."/>
            <person name="Beiko R.G."/>
            <person name="Coutinho P."/>
            <person name="Dacks J.B."/>
            <person name="Durnford D.G."/>
            <person name="Fast N.M."/>
            <person name="Green B.R."/>
            <person name="Grisdale C.J."/>
            <person name="Hempel F."/>
            <person name="Henrissat B."/>
            <person name="Hoppner M.P."/>
            <person name="Ishida K."/>
            <person name="Kim E."/>
            <person name="Koreny L."/>
            <person name="Kroth P.G."/>
            <person name="Liu Y."/>
            <person name="Malik S.B."/>
            <person name="Maier U.G."/>
            <person name="McRose D."/>
            <person name="Mock T."/>
            <person name="Neilson J.A."/>
            <person name="Onodera N.T."/>
            <person name="Poole A.M."/>
            <person name="Pritham E.J."/>
            <person name="Richards T.A."/>
            <person name="Rocap G."/>
            <person name="Roy S.W."/>
            <person name="Sarai C."/>
            <person name="Schaack S."/>
            <person name="Shirato S."/>
            <person name="Slamovits C.H."/>
            <person name="Spencer D.F."/>
            <person name="Suzuki S."/>
            <person name="Worden A.Z."/>
            <person name="Zauner S."/>
            <person name="Barry K."/>
            <person name="Bell C."/>
            <person name="Bharti A.K."/>
            <person name="Crow J.A."/>
            <person name="Grimwood J."/>
            <person name="Kramer R."/>
            <person name="Lindquist E."/>
            <person name="Lucas S."/>
            <person name="Salamov A."/>
            <person name="McFadden G.I."/>
            <person name="Lane C.E."/>
            <person name="Keeling P.J."/>
            <person name="Gray M.W."/>
            <person name="Grigoriev I.V."/>
            <person name="Archibald J.M."/>
        </authorList>
    </citation>
    <scope>NUCLEOTIDE SEQUENCE</scope>
    <source>
        <strain evidence="5 7">CCMP2712</strain>
    </source>
</reference>
<dbReference type="GeneID" id="17303673"/>
<dbReference type="SMART" id="SM00248">
    <property type="entry name" value="ANK"/>
    <property type="match status" value="4"/>
</dbReference>
<evidence type="ECO:0000256" key="3">
    <source>
        <dbReference type="PROSITE-ProRule" id="PRU00023"/>
    </source>
</evidence>
<evidence type="ECO:0000256" key="2">
    <source>
        <dbReference type="ARBA" id="ARBA00023043"/>
    </source>
</evidence>
<accession>L1JE90</accession>
<dbReference type="Proteomes" id="UP000011087">
    <property type="component" value="Unassembled WGS sequence"/>
</dbReference>
<gene>
    <name evidence="5" type="ORF">GUITHDRAFT_107194</name>
</gene>
<dbReference type="PANTHER" id="PTHR24198">
    <property type="entry name" value="ANKYRIN REPEAT AND PROTEIN KINASE DOMAIN-CONTAINING PROTEIN"/>
    <property type="match status" value="1"/>
</dbReference>
<dbReference type="Gene3D" id="1.25.40.20">
    <property type="entry name" value="Ankyrin repeat-containing domain"/>
    <property type="match status" value="1"/>
</dbReference>
<sequence length="558" mass="64332">MIIRRHLLLLLQLGAVALTSPLKQTPLPSVYDYLDGRKTRYFEGKDYFLHIPVAPPRWILDPDQKALKEASLEPEFLDFRLDYFQSMKEANETWWKTVGCIKYAQNKSWANMLKSLQPLILAEEDPYIPHGRKNMTRKTAHFNSPMYYVYDRSTFSYFLPLRSESDELVSLWDITKKLWKCCENGQTNLARTCIEAGAYLNAVDYTNPLGYTAVLWAAFGGHGRTLRMLAEMGANLEARDQSNGNALHVAARYGFTDVCSDFFELTDGNLYAKDDYKRLAVHVSSFYGHADTTERLVNLGSNVNAQDYRKDTPLHLCCYKGDLRTAKILVWLGADLWRKNFRGKSVEKIELSIDRQQSVMGEKCVFRGIPYSAIRCKERHPHFPPELFHRMSRDDVENVTAPNDDAWKYGNPELDSNDPSSIYRNPEAWESILKSTEDVLAQGRNYFARDEGVADLIKDREEQLFSSMNQTQAEAVRDLCDLMVAQERAMRKNTLTLRRGLAKRLIRFRKKLQLRHGPAGRQDDFVSGVHDLFQGRLDQPHRHKPPDLLDMQALKNLL</sequence>
<dbReference type="OrthoDB" id="20872at2759"/>
<organism evidence="5">
    <name type="scientific">Guillardia theta (strain CCMP2712)</name>
    <name type="common">Cryptophyte</name>
    <dbReference type="NCBI Taxonomy" id="905079"/>
    <lineage>
        <taxon>Eukaryota</taxon>
        <taxon>Cryptophyceae</taxon>
        <taxon>Pyrenomonadales</taxon>
        <taxon>Geminigeraceae</taxon>
        <taxon>Guillardia</taxon>
    </lineage>
</organism>
<dbReference type="RefSeq" id="XP_005833818.1">
    <property type="nucleotide sequence ID" value="XM_005833761.1"/>
</dbReference>
<dbReference type="EMBL" id="JH992992">
    <property type="protein sequence ID" value="EKX46838.1"/>
    <property type="molecule type" value="Genomic_DNA"/>
</dbReference>
<proteinExistence type="predicted"/>
<keyword evidence="1" id="KW-0677">Repeat</keyword>
<feature type="repeat" description="ANK" evidence="3">
    <location>
        <begin position="276"/>
        <end position="308"/>
    </location>
</feature>
<dbReference type="SUPFAM" id="SSF48403">
    <property type="entry name" value="Ankyrin repeat"/>
    <property type="match status" value="1"/>
</dbReference>
<keyword evidence="4" id="KW-0732">Signal</keyword>
<dbReference type="InterPro" id="IPR036770">
    <property type="entry name" value="Ankyrin_rpt-contain_sf"/>
</dbReference>
<dbReference type="AlphaFoldDB" id="L1JE90"/>
<dbReference type="PANTHER" id="PTHR24198:SF194">
    <property type="entry name" value="INVERSIN-A"/>
    <property type="match status" value="1"/>
</dbReference>
<name>L1JE90_GUITC</name>
<dbReference type="PaxDb" id="55529-EKX46838"/>
<feature type="signal peptide" evidence="4">
    <location>
        <begin position="1"/>
        <end position="19"/>
    </location>
</feature>
<reference evidence="7" key="2">
    <citation type="submission" date="2012-11" db="EMBL/GenBank/DDBJ databases">
        <authorList>
            <person name="Kuo A."/>
            <person name="Curtis B.A."/>
            <person name="Tanifuji G."/>
            <person name="Burki F."/>
            <person name="Gruber A."/>
            <person name="Irimia M."/>
            <person name="Maruyama S."/>
            <person name="Arias M.C."/>
            <person name="Ball S.G."/>
            <person name="Gile G.H."/>
            <person name="Hirakawa Y."/>
            <person name="Hopkins J.F."/>
            <person name="Rensing S.A."/>
            <person name="Schmutz J."/>
            <person name="Symeonidi A."/>
            <person name="Elias M."/>
            <person name="Eveleigh R.J."/>
            <person name="Herman E.K."/>
            <person name="Klute M.J."/>
            <person name="Nakayama T."/>
            <person name="Obornik M."/>
            <person name="Reyes-Prieto A."/>
            <person name="Armbrust E.V."/>
            <person name="Aves S.J."/>
            <person name="Beiko R.G."/>
            <person name="Coutinho P."/>
            <person name="Dacks J.B."/>
            <person name="Durnford D.G."/>
            <person name="Fast N.M."/>
            <person name="Green B.R."/>
            <person name="Grisdale C."/>
            <person name="Hempe F."/>
            <person name="Henrissat B."/>
            <person name="Hoppner M.P."/>
            <person name="Ishida K.-I."/>
            <person name="Kim E."/>
            <person name="Koreny L."/>
            <person name="Kroth P.G."/>
            <person name="Liu Y."/>
            <person name="Malik S.-B."/>
            <person name="Maier U.G."/>
            <person name="McRose D."/>
            <person name="Mock T."/>
            <person name="Neilson J.A."/>
            <person name="Onodera N.T."/>
            <person name="Poole A.M."/>
            <person name="Pritham E.J."/>
            <person name="Richards T.A."/>
            <person name="Rocap G."/>
            <person name="Roy S.W."/>
            <person name="Sarai C."/>
            <person name="Schaack S."/>
            <person name="Shirato S."/>
            <person name="Slamovits C.H."/>
            <person name="Spencer D.F."/>
            <person name="Suzuki S."/>
            <person name="Worden A.Z."/>
            <person name="Zauner S."/>
            <person name="Barry K."/>
            <person name="Bell C."/>
            <person name="Bharti A.K."/>
            <person name="Crow J.A."/>
            <person name="Grimwood J."/>
            <person name="Kramer R."/>
            <person name="Lindquist E."/>
            <person name="Lucas S."/>
            <person name="Salamov A."/>
            <person name="McFadden G.I."/>
            <person name="Lane C.E."/>
            <person name="Keeling P.J."/>
            <person name="Gray M.W."/>
            <person name="Grigoriev I.V."/>
            <person name="Archibald J.M."/>
        </authorList>
    </citation>
    <scope>NUCLEOTIDE SEQUENCE</scope>
    <source>
        <strain evidence="7">CCMP2712</strain>
    </source>
</reference>
<dbReference type="KEGG" id="gtt:GUITHDRAFT_107194"/>
<dbReference type="InterPro" id="IPR002110">
    <property type="entry name" value="Ankyrin_rpt"/>
</dbReference>
<keyword evidence="2 3" id="KW-0040">ANK repeat</keyword>
<evidence type="ECO:0000313" key="7">
    <source>
        <dbReference type="Proteomes" id="UP000011087"/>
    </source>
</evidence>
<feature type="chain" id="PRO_5008771321" evidence="4">
    <location>
        <begin position="20"/>
        <end position="558"/>
    </location>
</feature>
<dbReference type="Pfam" id="PF12796">
    <property type="entry name" value="Ank_2"/>
    <property type="match status" value="1"/>
</dbReference>